<reference evidence="1 2" key="1">
    <citation type="journal article" date="2018" name="Sci. Rep.">
        <title>Genomic signatures of local adaptation to the degree of environmental predictability in rotifers.</title>
        <authorList>
            <person name="Franch-Gras L."/>
            <person name="Hahn C."/>
            <person name="Garcia-Roger E.M."/>
            <person name="Carmona M.J."/>
            <person name="Serra M."/>
            <person name="Gomez A."/>
        </authorList>
    </citation>
    <scope>NUCLEOTIDE SEQUENCE [LARGE SCALE GENOMIC DNA]</scope>
    <source>
        <strain evidence="1">HYR1</strain>
    </source>
</reference>
<organism evidence="1 2">
    <name type="scientific">Brachionus plicatilis</name>
    <name type="common">Marine rotifer</name>
    <name type="synonym">Brachionus muelleri</name>
    <dbReference type="NCBI Taxonomy" id="10195"/>
    <lineage>
        <taxon>Eukaryota</taxon>
        <taxon>Metazoa</taxon>
        <taxon>Spiralia</taxon>
        <taxon>Gnathifera</taxon>
        <taxon>Rotifera</taxon>
        <taxon>Eurotatoria</taxon>
        <taxon>Monogononta</taxon>
        <taxon>Pseudotrocha</taxon>
        <taxon>Ploima</taxon>
        <taxon>Brachionidae</taxon>
        <taxon>Brachionus</taxon>
    </lineage>
</organism>
<gene>
    <name evidence="1" type="ORF">BpHYR1_018937</name>
</gene>
<evidence type="ECO:0000313" key="2">
    <source>
        <dbReference type="Proteomes" id="UP000276133"/>
    </source>
</evidence>
<dbReference type="EMBL" id="REGN01001929">
    <property type="protein sequence ID" value="RNA31566.1"/>
    <property type="molecule type" value="Genomic_DNA"/>
</dbReference>
<protein>
    <submittedName>
        <fullName evidence="1">Uncharacterized protein</fullName>
    </submittedName>
</protein>
<comment type="caution">
    <text evidence="1">The sequence shown here is derived from an EMBL/GenBank/DDBJ whole genome shotgun (WGS) entry which is preliminary data.</text>
</comment>
<dbReference type="AlphaFoldDB" id="A0A3M7S6Z0"/>
<dbReference type="Proteomes" id="UP000276133">
    <property type="component" value="Unassembled WGS sequence"/>
</dbReference>
<name>A0A3M7S6Z0_BRAPC</name>
<proteinExistence type="predicted"/>
<evidence type="ECO:0000313" key="1">
    <source>
        <dbReference type="EMBL" id="RNA31566.1"/>
    </source>
</evidence>
<sequence>MYMMLTSNFAVYIDKRCLHSSRDKDVPLPLLSMETSIEFCVSETDKIFTTLIKELYQIQILLYTEKTS</sequence>
<accession>A0A3M7S6Z0</accession>
<keyword evidence="2" id="KW-1185">Reference proteome</keyword>